<proteinExistence type="predicted"/>
<accession>A0A5B8C739</accession>
<name>A0A5B8C739_9MICO</name>
<dbReference type="PANTHER" id="PTHR43546">
    <property type="entry name" value="UPF0173 METAL-DEPENDENT HYDROLASE MJ1163-RELATED"/>
    <property type="match status" value="1"/>
</dbReference>
<gene>
    <name evidence="1" type="ORF">FE374_10450</name>
</gene>
<dbReference type="AlphaFoldDB" id="A0A5B8C739"/>
<dbReference type="EMBL" id="CP040915">
    <property type="protein sequence ID" value="QDC24972.1"/>
    <property type="molecule type" value="Genomic_DNA"/>
</dbReference>
<reference evidence="1 2" key="1">
    <citation type="submission" date="2019-05" db="EMBL/GenBank/DDBJ databases">
        <title>Georgenia *** sp. nov., and Georgenia *** sp. nov., isolated from the intestinal contents of plateau pika (Ochotona curzoniae) in the Qinghai-Tibet plateau of China.</title>
        <authorList>
            <person name="Tian Z."/>
        </authorList>
    </citation>
    <scope>NUCLEOTIDE SEQUENCE [LARGE SCALE GENOMIC DNA]</scope>
    <source>
        <strain evidence="1 2">Z443</strain>
    </source>
</reference>
<dbReference type="GO" id="GO:0016787">
    <property type="term" value="F:hydrolase activity"/>
    <property type="evidence" value="ECO:0007669"/>
    <property type="project" value="UniProtKB-KW"/>
</dbReference>
<dbReference type="InterPro" id="IPR050114">
    <property type="entry name" value="UPF0173_UPF0282_UlaG_hydrolase"/>
</dbReference>
<dbReference type="InterPro" id="IPR036866">
    <property type="entry name" value="RibonucZ/Hydroxyglut_hydro"/>
</dbReference>
<dbReference type="OrthoDB" id="9789133at2"/>
<organism evidence="1 2">
    <name type="scientific">Georgenia yuyongxinii</name>
    <dbReference type="NCBI Taxonomy" id="2589797"/>
    <lineage>
        <taxon>Bacteria</taxon>
        <taxon>Bacillati</taxon>
        <taxon>Actinomycetota</taxon>
        <taxon>Actinomycetes</taxon>
        <taxon>Micrococcales</taxon>
        <taxon>Bogoriellaceae</taxon>
        <taxon>Georgenia</taxon>
    </lineage>
</organism>
<sequence>MTTDNLGDVSVTWWGASAVAIEFDSYRAIIDPVLVPDAGDCFDYVLVTREDHDHCHEPTLRRIVAGDRFTRMLAASGCAQASRLDVPSLGDGDLGFVEPAALTLMHPKYTRRGGAAASGAVVEVSLPGFRVEATESNEHDSLTLLGSRAWGKRYLPADGTPWPAGRGPLAPFGALPPLGFVVTAENGFSVWHPGDLQIGYDALYRLAGRVDLMLWPLNPMLGAELPVMEIVRPRMVLPIHYRPASQSPPAVAEGLRFTDPFSGRPHDGAGMAAYREEIRSLIAHGWSASPRDAEQRIDDLRPAIHDLGAELLTPLPGEPVRLQTRTIEPAMGAAR</sequence>
<dbReference type="Gene3D" id="3.60.15.10">
    <property type="entry name" value="Ribonuclease Z/Hydroxyacylglutathione hydrolase-like"/>
    <property type="match status" value="1"/>
</dbReference>
<evidence type="ECO:0000313" key="1">
    <source>
        <dbReference type="EMBL" id="QDC24972.1"/>
    </source>
</evidence>
<dbReference type="SUPFAM" id="SSF56281">
    <property type="entry name" value="Metallo-hydrolase/oxidoreductase"/>
    <property type="match status" value="1"/>
</dbReference>
<protein>
    <submittedName>
        <fullName evidence="1">MBL fold metallo-hydrolase</fullName>
    </submittedName>
</protein>
<keyword evidence="1" id="KW-0378">Hydrolase</keyword>
<dbReference type="Pfam" id="PF13483">
    <property type="entry name" value="Lactamase_B_3"/>
    <property type="match status" value="1"/>
</dbReference>
<dbReference type="Proteomes" id="UP000314616">
    <property type="component" value="Chromosome"/>
</dbReference>
<dbReference type="RefSeq" id="WP_139928856.1">
    <property type="nucleotide sequence ID" value="NZ_CP040915.1"/>
</dbReference>
<dbReference type="PANTHER" id="PTHR43546:SF3">
    <property type="entry name" value="UPF0173 METAL-DEPENDENT HYDROLASE MJ1163"/>
    <property type="match status" value="1"/>
</dbReference>
<evidence type="ECO:0000313" key="2">
    <source>
        <dbReference type="Proteomes" id="UP000314616"/>
    </source>
</evidence>
<dbReference type="KEGG" id="gyu:FE374_10450"/>